<name>A0A0A9CM46_ARUDO</name>
<feature type="region of interest" description="Disordered" evidence="1">
    <location>
        <begin position="17"/>
        <end position="59"/>
    </location>
</feature>
<reference evidence="2" key="2">
    <citation type="journal article" date="2015" name="Data Brief">
        <title>Shoot transcriptome of the giant reed, Arundo donax.</title>
        <authorList>
            <person name="Barrero R.A."/>
            <person name="Guerrero F.D."/>
            <person name="Moolhuijzen P."/>
            <person name="Goolsby J.A."/>
            <person name="Tidwell J."/>
            <person name="Bellgard S.E."/>
            <person name="Bellgard M.I."/>
        </authorList>
    </citation>
    <scope>NUCLEOTIDE SEQUENCE</scope>
    <source>
        <tissue evidence="2">Shoot tissue taken approximately 20 cm above the soil surface</tissue>
    </source>
</reference>
<organism evidence="2">
    <name type="scientific">Arundo donax</name>
    <name type="common">Giant reed</name>
    <name type="synonym">Donax arundinaceus</name>
    <dbReference type="NCBI Taxonomy" id="35708"/>
    <lineage>
        <taxon>Eukaryota</taxon>
        <taxon>Viridiplantae</taxon>
        <taxon>Streptophyta</taxon>
        <taxon>Embryophyta</taxon>
        <taxon>Tracheophyta</taxon>
        <taxon>Spermatophyta</taxon>
        <taxon>Magnoliopsida</taxon>
        <taxon>Liliopsida</taxon>
        <taxon>Poales</taxon>
        <taxon>Poaceae</taxon>
        <taxon>PACMAD clade</taxon>
        <taxon>Arundinoideae</taxon>
        <taxon>Arundineae</taxon>
        <taxon>Arundo</taxon>
    </lineage>
</organism>
<feature type="compositionally biased region" description="Polar residues" evidence="1">
    <location>
        <begin position="729"/>
        <end position="739"/>
    </location>
</feature>
<sequence>MELQSLFSKENIREFDRHDGLAFPSAESRGDESTSVQRRIKVHSDSNQSQLESTDLLDEPIECSSTEVLHQGHKDRCNEDREEQVASGPCTDDIMEAATSKCIGSGVMLLPAEERSNLKDGQLNSKLVGTKVMESGLNCNKDVSKTSDNGSLASIVGKNSPSVSGLPKDSSTDHYLRQELLDGFSVERALESSAIFGEKIVSNVGGTIGNPSLSLATPDYKHEGALSEEAVRTMKNYAGTHSSNPRELLMELQALFSKENIEEFDRHDGLAFRSAESRGDESTVCHVEKLVDTLVSSEPGTYQGLSQDISRDEEKEGCMPVSLQDNEQEGVFHQHHKEEYHEHNEDQVTSGIHAVSKAAPSKVLESEIAPVQATATSALPDEQLNPEPEGDKIEKHSFSCEKDLSEMPNDLSVFKSAEESAICPDGSDFRSGICQPIGQKHIDEINPKLLSCDTGVLHKYHREECNALNEDKVTPGVPENDMSESAPVEATESAIMLLPVAEMSELPDEQLNPKQESDEGEEHSSSCDKDRVEIFCTGSVKDHLSHLSEDCHIDSCQKQDVPDELSVPKCPEESANIQDMSVLESGLYQTSGQKFIDESSMQLTSNIEVLNQDHEECNENNEGQITPGIPASGMYEAAQIEMSEMEVGLTPAAGTSALLDEQLNSKLEGNEVEEHNFSYNKDTSSLFDTELVEKSKASNLPKDTHMHPSSEHNCPNDASAPRSPEESKVFQNDSVSGSESLKAACEGV</sequence>
<reference evidence="2" key="1">
    <citation type="submission" date="2014-09" db="EMBL/GenBank/DDBJ databases">
        <authorList>
            <person name="Magalhaes I.L.F."/>
            <person name="Oliveira U."/>
            <person name="Santos F.R."/>
            <person name="Vidigal T.H.D.A."/>
            <person name="Brescovit A.D."/>
            <person name="Santos A.J."/>
        </authorList>
    </citation>
    <scope>NUCLEOTIDE SEQUENCE</scope>
    <source>
        <tissue evidence="2">Shoot tissue taken approximately 20 cm above the soil surface</tissue>
    </source>
</reference>
<feature type="compositionally biased region" description="Polar residues" evidence="1">
    <location>
        <begin position="152"/>
        <end position="163"/>
    </location>
</feature>
<proteinExistence type="predicted"/>
<evidence type="ECO:0000256" key="1">
    <source>
        <dbReference type="SAM" id="MobiDB-lite"/>
    </source>
</evidence>
<feature type="region of interest" description="Disordered" evidence="1">
    <location>
        <begin position="696"/>
        <end position="748"/>
    </location>
</feature>
<dbReference type="AlphaFoldDB" id="A0A0A9CM46"/>
<feature type="compositionally biased region" description="Basic and acidic residues" evidence="1">
    <location>
        <begin position="696"/>
        <end position="710"/>
    </location>
</feature>
<dbReference type="EMBL" id="GBRH01221274">
    <property type="protein sequence ID" value="JAD76621.1"/>
    <property type="molecule type" value="Transcribed_RNA"/>
</dbReference>
<accession>A0A0A9CM46</accession>
<feature type="region of interest" description="Disordered" evidence="1">
    <location>
        <begin position="152"/>
        <end position="171"/>
    </location>
</feature>
<protein>
    <submittedName>
        <fullName evidence="2">Uncharacterized protein</fullName>
    </submittedName>
</protein>
<evidence type="ECO:0000313" key="2">
    <source>
        <dbReference type="EMBL" id="JAD76621.1"/>
    </source>
</evidence>